<dbReference type="HAMAP" id="MF_00631">
    <property type="entry name" value="CrgA"/>
    <property type="match status" value="1"/>
</dbReference>
<keyword evidence="1 7" id="KW-1003">Cell membrane</keyword>
<comment type="similarity">
    <text evidence="7">Belongs to the CrgA family.</text>
</comment>
<keyword evidence="3 7" id="KW-0812">Transmembrane</keyword>
<feature type="transmembrane region" description="Helical" evidence="7">
    <location>
        <begin position="63"/>
        <end position="80"/>
    </location>
</feature>
<dbReference type="GO" id="GO:0005886">
    <property type="term" value="C:plasma membrane"/>
    <property type="evidence" value="ECO:0007669"/>
    <property type="project" value="UniProtKB-SubCell"/>
</dbReference>
<evidence type="ECO:0000256" key="2">
    <source>
        <dbReference type="ARBA" id="ARBA00022618"/>
    </source>
</evidence>
<evidence type="ECO:0000256" key="4">
    <source>
        <dbReference type="ARBA" id="ARBA00022989"/>
    </source>
</evidence>
<feature type="transmembrane region" description="Helical" evidence="7">
    <location>
        <begin position="29"/>
        <end position="51"/>
    </location>
</feature>
<name>A0A6J4N7R2_9ACTN</name>
<evidence type="ECO:0000256" key="6">
    <source>
        <dbReference type="ARBA" id="ARBA00023306"/>
    </source>
</evidence>
<keyword evidence="2 7" id="KW-0132">Cell division</keyword>
<evidence type="ECO:0000256" key="7">
    <source>
        <dbReference type="HAMAP-Rule" id="MF_00631"/>
    </source>
</evidence>
<keyword evidence="6 7" id="KW-0131">Cell cycle</keyword>
<feature type="region of interest" description="Disordered" evidence="8">
    <location>
        <begin position="1"/>
        <end position="24"/>
    </location>
</feature>
<dbReference type="InterPro" id="IPR009619">
    <property type="entry name" value="CrgA"/>
</dbReference>
<comment type="function">
    <text evidence="7">Involved in cell division.</text>
</comment>
<dbReference type="GO" id="GO:0051301">
    <property type="term" value="P:cell division"/>
    <property type="evidence" value="ECO:0007669"/>
    <property type="project" value="UniProtKB-UniRule"/>
</dbReference>
<evidence type="ECO:0000256" key="3">
    <source>
        <dbReference type="ARBA" id="ARBA00022692"/>
    </source>
</evidence>
<dbReference type="EMBL" id="CADCUL010000137">
    <property type="protein sequence ID" value="CAA9377305.1"/>
    <property type="molecule type" value="Genomic_DNA"/>
</dbReference>
<dbReference type="AlphaFoldDB" id="A0A6J4N7R2"/>
<evidence type="ECO:0000313" key="9">
    <source>
        <dbReference type="EMBL" id="CAA9377305.1"/>
    </source>
</evidence>
<sequence length="83" mass="9321">MPEPHSRKKPQYTPPSAARKPTRVGGGRWVAPAMLTCWILGLAWIVVYYLLPDLKYMSDLGNWNLAVGMGLIALGFVFSTKWE</sequence>
<reference evidence="9" key="1">
    <citation type="submission" date="2020-02" db="EMBL/GenBank/DDBJ databases">
        <authorList>
            <person name="Meier V. D."/>
        </authorList>
    </citation>
    <scope>NUCLEOTIDE SEQUENCE</scope>
    <source>
        <strain evidence="9">AVDCRST_MAG21</strain>
    </source>
</reference>
<protein>
    <recommendedName>
        <fullName evidence="7">Cell division protein CrgA</fullName>
    </recommendedName>
</protein>
<gene>
    <name evidence="7" type="primary">crgA</name>
    <name evidence="9" type="ORF">AVDCRST_MAG21-1494</name>
</gene>
<accession>A0A6J4N7R2</accession>
<feature type="compositionally biased region" description="Basic residues" evidence="8">
    <location>
        <begin position="1"/>
        <end position="10"/>
    </location>
</feature>
<evidence type="ECO:0000256" key="5">
    <source>
        <dbReference type="ARBA" id="ARBA00023136"/>
    </source>
</evidence>
<organism evidence="9">
    <name type="scientific">uncultured Nocardioidaceae bacterium</name>
    <dbReference type="NCBI Taxonomy" id="253824"/>
    <lineage>
        <taxon>Bacteria</taxon>
        <taxon>Bacillati</taxon>
        <taxon>Actinomycetota</taxon>
        <taxon>Actinomycetes</taxon>
        <taxon>Propionibacteriales</taxon>
        <taxon>Nocardioidaceae</taxon>
        <taxon>environmental samples</taxon>
    </lineage>
</organism>
<comment type="subcellular location">
    <subcellularLocation>
        <location evidence="7">Cell membrane</location>
        <topology evidence="7">Multi-pass membrane protein</topology>
    </subcellularLocation>
</comment>
<keyword evidence="4 7" id="KW-1133">Transmembrane helix</keyword>
<proteinExistence type="inferred from homology"/>
<dbReference type="Pfam" id="PF06781">
    <property type="entry name" value="CrgA"/>
    <property type="match status" value="1"/>
</dbReference>
<keyword evidence="5 7" id="KW-0472">Membrane</keyword>
<evidence type="ECO:0000256" key="1">
    <source>
        <dbReference type="ARBA" id="ARBA00022475"/>
    </source>
</evidence>
<evidence type="ECO:0000256" key="8">
    <source>
        <dbReference type="SAM" id="MobiDB-lite"/>
    </source>
</evidence>